<proteinExistence type="predicted"/>
<dbReference type="RefSeq" id="WP_229734346.1">
    <property type="nucleotide sequence ID" value="NZ_BMHV01000018.1"/>
</dbReference>
<keyword evidence="6" id="KW-0472">Membrane</keyword>
<comment type="caution">
    <text evidence="8">The sequence shown here is derived from an EMBL/GenBank/DDBJ whole genome shotgun (WGS) entry which is preliminary data.</text>
</comment>
<dbReference type="Gene3D" id="3.40.50.300">
    <property type="entry name" value="P-loop containing nucleotide triphosphate hydrolases"/>
    <property type="match status" value="1"/>
</dbReference>
<dbReference type="InterPro" id="IPR003593">
    <property type="entry name" value="AAA+_ATPase"/>
</dbReference>
<dbReference type="NCBIfam" id="NF010061">
    <property type="entry name" value="PRK13538.1"/>
    <property type="match status" value="1"/>
</dbReference>
<dbReference type="AlphaFoldDB" id="A0A917C2V2"/>
<dbReference type="InterPro" id="IPR003439">
    <property type="entry name" value="ABC_transporter-like_ATP-bd"/>
</dbReference>
<evidence type="ECO:0000256" key="5">
    <source>
        <dbReference type="ARBA" id="ARBA00022967"/>
    </source>
</evidence>
<feature type="domain" description="ABC transporter" evidence="7">
    <location>
        <begin position="4"/>
        <end position="223"/>
    </location>
</feature>
<evidence type="ECO:0000256" key="6">
    <source>
        <dbReference type="ARBA" id="ARBA00023136"/>
    </source>
</evidence>
<dbReference type="InterPro" id="IPR027417">
    <property type="entry name" value="P-loop_NTPase"/>
</dbReference>
<dbReference type="PROSITE" id="PS00211">
    <property type="entry name" value="ABC_TRANSPORTER_1"/>
    <property type="match status" value="1"/>
</dbReference>
<dbReference type="Proteomes" id="UP000632498">
    <property type="component" value="Unassembled WGS sequence"/>
</dbReference>
<keyword evidence="9" id="KW-1185">Reference proteome</keyword>
<accession>A0A917C2V2</accession>
<reference evidence="8" key="2">
    <citation type="submission" date="2020-09" db="EMBL/GenBank/DDBJ databases">
        <authorList>
            <person name="Sun Q."/>
            <person name="Zhou Y."/>
        </authorList>
    </citation>
    <scope>NUCLEOTIDE SEQUENCE</scope>
    <source>
        <strain evidence="8">CGMCC 1.15254</strain>
    </source>
</reference>
<dbReference type="Pfam" id="PF00005">
    <property type="entry name" value="ABC_tran"/>
    <property type="match status" value="1"/>
</dbReference>
<keyword evidence="4 8" id="KW-0067">ATP-binding</keyword>
<evidence type="ECO:0000313" key="8">
    <source>
        <dbReference type="EMBL" id="GGF69577.1"/>
    </source>
</evidence>
<dbReference type="GO" id="GO:0017004">
    <property type="term" value="P:cytochrome complex assembly"/>
    <property type="evidence" value="ECO:0007669"/>
    <property type="project" value="UniProtKB-KW"/>
</dbReference>
<evidence type="ECO:0000313" key="9">
    <source>
        <dbReference type="Proteomes" id="UP000632498"/>
    </source>
</evidence>
<evidence type="ECO:0000256" key="2">
    <source>
        <dbReference type="ARBA" id="ARBA00022741"/>
    </source>
</evidence>
<dbReference type="PANTHER" id="PTHR43499">
    <property type="entry name" value="ABC TRANSPORTER I FAMILY MEMBER 1"/>
    <property type="match status" value="1"/>
</dbReference>
<dbReference type="NCBIfam" id="TIGR01189">
    <property type="entry name" value="ccmA"/>
    <property type="match status" value="1"/>
</dbReference>
<evidence type="ECO:0000256" key="3">
    <source>
        <dbReference type="ARBA" id="ARBA00022748"/>
    </source>
</evidence>
<name>A0A917C2V2_9PROT</name>
<organism evidence="8 9">
    <name type="scientific">Terasakiella brassicae</name>
    <dbReference type="NCBI Taxonomy" id="1634917"/>
    <lineage>
        <taxon>Bacteria</taxon>
        <taxon>Pseudomonadati</taxon>
        <taxon>Pseudomonadota</taxon>
        <taxon>Alphaproteobacteria</taxon>
        <taxon>Rhodospirillales</taxon>
        <taxon>Terasakiellaceae</taxon>
        <taxon>Terasakiella</taxon>
    </lineage>
</organism>
<evidence type="ECO:0000259" key="7">
    <source>
        <dbReference type="PROSITE" id="PS50893"/>
    </source>
</evidence>
<keyword evidence="3" id="KW-0201">Cytochrome c-type biogenesis</keyword>
<evidence type="ECO:0000256" key="4">
    <source>
        <dbReference type="ARBA" id="ARBA00022840"/>
    </source>
</evidence>
<dbReference type="GO" id="GO:0016887">
    <property type="term" value="F:ATP hydrolysis activity"/>
    <property type="evidence" value="ECO:0007669"/>
    <property type="project" value="InterPro"/>
</dbReference>
<sequence length="223" mass="24431">MATFAGRDLVCIRGERLVFSKLNFAMESGGCLTLIGHNGAGKSSLLRMMAGLLHAASGDMLWDDQVVSDDMDEHRERLHYVGHHDAIKPVLTVEENLKFWAGLRSDASEAQANFKEALDIFSIGHLIDVPGRFLSAGQKRRANLARIIASKSPLWLLDEPTTALDKESIKKLEDVIESHRANGGMVVLSTHSDMNIKDQQILNVSEFSAARGHESASLLAEGI</sequence>
<dbReference type="InterPro" id="IPR017871">
    <property type="entry name" value="ABC_transporter-like_CS"/>
</dbReference>
<keyword evidence="2" id="KW-0547">Nucleotide-binding</keyword>
<dbReference type="GO" id="GO:0022857">
    <property type="term" value="F:transmembrane transporter activity"/>
    <property type="evidence" value="ECO:0007669"/>
    <property type="project" value="InterPro"/>
</dbReference>
<protein>
    <submittedName>
        <fullName evidence="8">Cytochrome c biogenesis ATP-binding export protein CcmA</fullName>
    </submittedName>
</protein>
<dbReference type="GO" id="GO:0005524">
    <property type="term" value="F:ATP binding"/>
    <property type="evidence" value="ECO:0007669"/>
    <property type="project" value="UniProtKB-KW"/>
</dbReference>
<dbReference type="PROSITE" id="PS50893">
    <property type="entry name" value="ABC_TRANSPORTER_2"/>
    <property type="match status" value="1"/>
</dbReference>
<reference evidence="8" key="1">
    <citation type="journal article" date="2014" name="Int. J. Syst. Evol. Microbiol.">
        <title>Complete genome sequence of Corynebacterium casei LMG S-19264T (=DSM 44701T), isolated from a smear-ripened cheese.</title>
        <authorList>
            <consortium name="US DOE Joint Genome Institute (JGI-PGF)"/>
            <person name="Walter F."/>
            <person name="Albersmeier A."/>
            <person name="Kalinowski J."/>
            <person name="Ruckert C."/>
        </authorList>
    </citation>
    <scope>NUCLEOTIDE SEQUENCE</scope>
    <source>
        <strain evidence="8">CGMCC 1.15254</strain>
    </source>
</reference>
<gene>
    <name evidence="8" type="primary">ccmA</name>
    <name evidence="8" type="ORF">GCM10011332_24610</name>
</gene>
<keyword evidence="1" id="KW-0813">Transport</keyword>
<dbReference type="SMART" id="SM00382">
    <property type="entry name" value="AAA"/>
    <property type="match status" value="1"/>
</dbReference>
<keyword evidence="5" id="KW-1278">Translocase</keyword>
<evidence type="ECO:0000256" key="1">
    <source>
        <dbReference type="ARBA" id="ARBA00022448"/>
    </source>
</evidence>
<dbReference type="SUPFAM" id="SSF52540">
    <property type="entry name" value="P-loop containing nucleoside triphosphate hydrolases"/>
    <property type="match status" value="1"/>
</dbReference>
<dbReference type="InterPro" id="IPR005895">
    <property type="entry name" value="ABC_transptr_haem_export_CcmA"/>
</dbReference>
<dbReference type="EMBL" id="BMHV01000018">
    <property type="protein sequence ID" value="GGF69577.1"/>
    <property type="molecule type" value="Genomic_DNA"/>
</dbReference>
<dbReference type="PANTHER" id="PTHR43499:SF1">
    <property type="entry name" value="ABC TRANSPORTER I FAMILY MEMBER 1"/>
    <property type="match status" value="1"/>
</dbReference>